<dbReference type="Pfam" id="PF01614">
    <property type="entry name" value="IclR_C"/>
    <property type="match status" value="1"/>
</dbReference>
<reference evidence="7" key="1">
    <citation type="journal article" date="2019" name="Int. J. Syst. Evol. Microbiol.">
        <title>The Global Catalogue of Microorganisms (GCM) 10K type strain sequencing project: providing services to taxonomists for standard genome sequencing and annotation.</title>
        <authorList>
            <consortium name="The Broad Institute Genomics Platform"/>
            <consortium name="The Broad Institute Genome Sequencing Center for Infectious Disease"/>
            <person name="Wu L."/>
            <person name="Ma J."/>
        </authorList>
    </citation>
    <scope>NUCLEOTIDE SEQUENCE [LARGE SCALE GENOMIC DNA]</scope>
    <source>
        <strain evidence="7">CCM 7282</strain>
    </source>
</reference>
<dbReference type="EMBL" id="BMCJ01000002">
    <property type="protein sequence ID" value="GGC84625.1"/>
    <property type="molecule type" value="Genomic_DNA"/>
</dbReference>
<sequence>MIQSVDRSLIILEYLKQHPKGLGVTEIANLLGVAKSTAHRLIMTLEEHGYVKQMEETSVYRLGLKFLEMSNIVVDQLNVVELAHPIMEKISKQTDKISHLVMLDDFQVIYIDKVETPSAVRIYSQLGRRAPIYCTGVGKAIAAYFDEAQLKRYLSENSFHKFTKNTYTEEKEFKQELERIRSNGYSVDNEEHEEGIRCVAVPIFDHLNRVNYSVSITGTSVQMTDQRIQEYLPLLKESAKEISSLLGSAQ</sequence>
<dbReference type="PROSITE" id="PS51078">
    <property type="entry name" value="ICLR_ED"/>
    <property type="match status" value="1"/>
</dbReference>
<dbReference type="PANTHER" id="PTHR30136">
    <property type="entry name" value="HELIX-TURN-HELIX TRANSCRIPTIONAL REGULATOR, ICLR FAMILY"/>
    <property type="match status" value="1"/>
</dbReference>
<keyword evidence="1" id="KW-0805">Transcription regulation</keyword>
<dbReference type="Pfam" id="PF09339">
    <property type="entry name" value="HTH_IclR"/>
    <property type="match status" value="1"/>
</dbReference>
<evidence type="ECO:0000256" key="1">
    <source>
        <dbReference type="ARBA" id="ARBA00023015"/>
    </source>
</evidence>
<dbReference type="InterPro" id="IPR005471">
    <property type="entry name" value="Tscrpt_reg_IclR_N"/>
</dbReference>
<dbReference type="InterPro" id="IPR036388">
    <property type="entry name" value="WH-like_DNA-bd_sf"/>
</dbReference>
<evidence type="ECO:0000256" key="3">
    <source>
        <dbReference type="ARBA" id="ARBA00023163"/>
    </source>
</evidence>
<dbReference type="Proteomes" id="UP000619534">
    <property type="component" value="Unassembled WGS sequence"/>
</dbReference>
<organism evidence="6 7">
    <name type="scientific">Thalassobacillus devorans</name>
    <dbReference type="NCBI Taxonomy" id="279813"/>
    <lineage>
        <taxon>Bacteria</taxon>
        <taxon>Bacillati</taxon>
        <taxon>Bacillota</taxon>
        <taxon>Bacilli</taxon>
        <taxon>Bacillales</taxon>
        <taxon>Bacillaceae</taxon>
        <taxon>Thalassobacillus</taxon>
    </lineage>
</organism>
<feature type="domain" description="IclR-ED" evidence="5">
    <location>
        <begin position="65"/>
        <end position="248"/>
    </location>
</feature>
<evidence type="ECO:0000313" key="6">
    <source>
        <dbReference type="EMBL" id="GGC84625.1"/>
    </source>
</evidence>
<gene>
    <name evidence="6" type="ORF">GCM10007216_14150</name>
</gene>
<evidence type="ECO:0000313" key="7">
    <source>
        <dbReference type="Proteomes" id="UP000619534"/>
    </source>
</evidence>
<keyword evidence="7" id="KW-1185">Reference proteome</keyword>
<name>A0ABQ1NTV4_9BACI</name>
<dbReference type="PROSITE" id="PS51077">
    <property type="entry name" value="HTH_ICLR"/>
    <property type="match status" value="1"/>
</dbReference>
<proteinExistence type="predicted"/>
<evidence type="ECO:0000256" key="2">
    <source>
        <dbReference type="ARBA" id="ARBA00023125"/>
    </source>
</evidence>
<accession>A0ABQ1NTV4</accession>
<dbReference type="CDD" id="cd00090">
    <property type="entry name" value="HTH_ARSR"/>
    <property type="match status" value="1"/>
</dbReference>
<dbReference type="InterPro" id="IPR050707">
    <property type="entry name" value="HTH_MetabolicPath_Reg"/>
</dbReference>
<dbReference type="SUPFAM" id="SSF55781">
    <property type="entry name" value="GAF domain-like"/>
    <property type="match status" value="1"/>
</dbReference>
<evidence type="ECO:0000259" key="5">
    <source>
        <dbReference type="PROSITE" id="PS51078"/>
    </source>
</evidence>
<dbReference type="InterPro" id="IPR011991">
    <property type="entry name" value="ArsR-like_HTH"/>
</dbReference>
<dbReference type="Gene3D" id="3.30.450.40">
    <property type="match status" value="1"/>
</dbReference>
<dbReference type="Gene3D" id="1.10.10.10">
    <property type="entry name" value="Winged helix-like DNA-binding domain superfamily/Winged helix DNA-binding domain"/>
    <property type="match status" value="1"/>
</dbReference>
<dbReference type="InterPro" id="IPR036390">
    <property type="entry name" value="WH_DNA-bd_sf"/>
</dbReference>
<dbReference type="SMART" id="SM00346">
    <property type="entry name" value="HTH_ICLR"/>
    <property type="match status" value="1"/>
</dbReference>
<dbReference type="SUPFAM" id="SSF46785">
    <property type="entry name" value="Winged helix' DNA-binding domain"/>
    <property type="match status" value="1"/>
</dbReference>
<dbReference type="RefSeq" id="WP_062442011.1">
    <property type="nucleotide sequence ID" value="NZ_BMCJ01000002.1"/>
</dbReference>
<evidence type="ECO:0000259" key="4">
    <source>
        <dbReference type="PROSITE" id="PS51077"/>
    </source>
</evidence>
<keyword evidence="2" id="KW-0238">DNA-binding</keyword>
<feature type="domain" description="HTH iclR-type" evidence="4">
    <location>
        <begin position="2"/>
        <end position="64"/>
    </location>
</feature>
<dbReference type="InterPro" id="IPR014757">
    <property type="entry name" value="Tscrpt_reg_IclR_C"/>
</dbReference>
<comment type="caution">
    <text evidence="6">The sequence shown here is derived from an EMBL/GenBank/DDBJ whole genome shotgun (WGS) entry which is preliminary data.</text>
</comment>
<keyword evidence="3" id="KW-0804">Transcription</keyword>
<dbReference type="PANTHER" id="PTHR30136:SF24">
    <property type="entry name" value="HTH-TYPE TRANSCRIPTIONAL REPRESSOR ALLR"/>
    <property type="match status" value="1"/>
</dbReference>
<protein>
    <submittedName>
        <fullName evidence="6">IclR family transcriptional regulator</fullName>
    </submittedName>
</protein>
<dbReference type="InterPro" id="IPR029016">
    <property type="entry name" value="GAF-like_dom_sf"/>
</dbReference>